<feature type="chain" id="PRO_5002731810" evidence="3">
    <location>
        <begin position="18"/>
        <end position="433"/>
    </location>
</feature>
<dbReference type="WormBase" id="CBG01002">
    <property type="protein sequence ID" value="CBP44501"/>
    <property type="gene ID" value="WBGene00024299"/>
    <property type="gene designation" value="Cbr-pho-11"/>
</dbReference>
<gene>
    <name evidence="6" type="primary">pho-11</name>
    <name evidence="4 6" type="ORF">CBG01002</name>
    <name evidence="4" type="ORF">CBG_01002</name>
</gene>
<dbReference type="EMBL" id="HE600951">
    <property type="protein sequence ID" value="CAP22255.1"/>
    <property type="molecule type" value="Genomic_DNA"/>
</dbReference>
<evidence type="ECO:0000256" key="1">
    <source>
        <dbReference type="ARBA" id="ARBA00000032"/>
    </source>
</evidence>
<evidence type="ECO:0000256" key="2">
    <source>
        <dbReference type="ARBA" id="ARBA00005375"/>
    </source>
</evidence>
<dbReference type="SUPFAM" id="SSF53254">
    <property type="entry name" value="Phosphoglycerate mutase-like"/>
    <property type="match status" value="1"/>
</dbReference>
<dbReference type="Pfam" id="PF00328">
    <property type="entry name" value="His_Phos_2"/>
    <property type="match status" value="1"/>
</dbReference>
<evidence type="ECO:0000313" key="6">
    <source>
        <dbReference type="WormBase" id="CBG01002"/>
    </source>
</evidence>
<sequence length="433" mass="49199">MIKAFSLCLVALGYVAAQSGNIKLEFVQSMWRHGERASQIDLYPIYEKDWIFGGGGLGELTAIGMGEMNDLGRLIRQRYVNTFNFLKPKYASKEVYVRSTDFNRTIISAMSMLYGMFPPSLYDIPNVDYPFTPFKWQPGLTFVPVHVDGPQQCAASQNCPCPRYDLLQARMLALPEVLPKFQQVVLLNRQIGPHYNMTTGIDTFYTYPDTWKCQRAYFNKTMYEKLPWYNEDLYYQSQTVYAPVKGFLEGNFQNSAVSNGLDVALEMKKVRAGVIINELYNRASEKFDCAELGENCTGYLKQLKFYGYSIHDNNVYAVLVALGIPNIADTIDGWPAYAAGIFLEFHRNTQTNERFFKVLYRSNANANIADVTTQVPMCNGAALCPFAALQNLANTIKPLPDITTVRTYFLKVGFPITWYFSSATLHCKKDVEQ</sequence>
<organism evidence="4 5">
    <name type="scientific">Caenorhabditis briggsae</name>
    <dbReference type="NCBI Taxonomy" id="6238"/>
    <lineage>
        <taxon>Eukaryota</taxon>
        <taxon>Metazoa</taxon>
        <taxon>Ecdysozoa</taxon>
        <taxon>Nematoda</taxon>
        <taxon>Chromadorea</taxon>
        <taxon>Rhabditida</taxon>
        <taxon>Rhabditina</taxon>
        <taxon>Rhabditomorpha</taxon>
        <taxon>Rhabditoidea</taxon>
        <taxon>Rhabditidae</taxon>
        <taxon>Peloderinae</taxon>
        <taxon>Caenorhabditis</taxon>
    </lineage>
</organism>
<dbReference type="InParanoid" id="A8WP49"/>
<feature type="signal peptide" evidence="3">
    <location>
        <begin position="1"/>
        <end position="17"/>
    </location>
</feature>
<dbReference type="InterPro" id="IPR050645">
    <property type="entry name" value="Histidine_acid_phosphatase"/>
</dbReference>
<dbReference type="STRING" id="6238.A8WP49"/>
<dbReference type="InterPro" id="IPR033379">
    <property type="entry name" value="Acid_Pase_AS"/>
</dbReference>
<dbReference type="PANTHER" id="PTHR11567:SF181">
    <property type="entry name" value="ACID PHOSPHATASE 10-RELATED"/>
    <property type="match status" value="1"/>
</dbReference>
<accession>A8WP49</accession>
<dbReference type="eggNOG" id="KOG3720">
    <property type="taxonomic scope" value="Eukaryota"/>
</dbReference>
<dbReference type="CDD" id="cd07061">
    <property type="entry name" value="HP_HAP_like"/>
    <property type="match status" value="1"/>
</dbReference>
<reference evidence="4 5" key="2">
    <citation type="journal article" date="2011" name="PLoS Genet.">
        <title>Caenorhabditis briggsae recombinant inbred line genotypes reveal inter-strain incompatibility and the evolution of recombination.</title>
        <authorList>
            <person name="Ross J.A."/>
            <person name="Koboldt D.C."/>
            <person name="Staisch J.E."/>
            <person name="Chamberlin H.M."/>
            <person name="Gupta B.P."/>
            <person name="Miller R.D."/>
            <person name="Baird S.E."/>
            <person name="Haag E.S."/>
        </authorList>
    </citation>
    <scope>NUCLEOTIDE SEQUENCE [LARGE SCALE GENOMIC DNA]</scope>
    <source>
        <strain evidence="4 5">AF16</strain>
    </source>
</reference>
<dbReference type="InterPro" id="IPR000560">
    <property type="entry name" value="His_Pase_clade-2"/>
</dbReference>
<comment type="similarity">
    <text evidence="2">Belongs to the histidine acid phosphatase family.</text>
</comment>
<proteinExistence type="inferred from homology"/>
<dbReference type="CTD" id="8572870"/>
<evidence type="ECO:0000256" key="3">
    <source>
        <dbReference type="SAM" id="SignalP"/>
    </source>
</evidence>
<dbReference type="GO" id="GO:0003993">
    <property type="term" value="F:acid phosphatase activity"/>
    <property type="evidence" value="ECO:0007669"/>
    <property type="project" value="UniProtKB-EC"/>
</dbReference>
<protein>
    <submittedName>
        <fullName evidence="4">Protein CBG01002</fullName>
    </submittedName>
</protein>
<reference evidence="4 5" key="1">
    <citation type="journal article" date="2003" name="PLoS Biol.">
        <title>The genome sequence of Caenorhabditis briggsae: a platform for comparative genomics.</title>
        <authorList>
            <person name="Stein L.D."/>
            <person name="Bao Z."/>
            <person name="Blasiar D."/>
            <person name="Blumenthal T."/>
            <person name="Brent M.R."/>
            <person name="Chen N."/>
            <person name="Chinwalla A."/>
            <person name="Clarke L."/>
            <person name="Clee C."/>
            <person name="Coghlan A."/>
            <person name="Coulson A."/>
            <person name="D'Eustachio P."/>
            <person name="Fitch D.H."/>
            <person name="Fulton L.A."/>
            <person name="Fulton R.E."/>
            <person name="Griffiths-Jones S."/>
            <person name="Harris T.W."/>
            <person name="Hillier L.W."/>
            <person name="Kamath R."/>
            <person name="Kuwabara P.E."/>
            <person name="Mardis E.R."/>
            <person name="Marra M.A."/>
            <person name="Miner T.L."/>
            <person name="Minx P."/>
            <person name="Mullikin J.C."/>
            <person name="Plumb R.W."/>
            <person name="Rogers J."/>
            <person name="Schein J.E."/>
            <person name="Sohrmann M."/>
            <person name="Spieth J."/>
            <person name="Stajich J.E."/>
            <person name="Wei C."/>
            <person name="Willey D."/>
            <person name="Wilson R.K."/>
            <person name="Durbin R."/>
            <person name="Waterston R.H."/>
        </authorList>
    </citation>
    <scope>NUCLEOTIDE SEQUENCE [LARGE SCALE GENOMIC DNA]</scope>
    <source>
        <strain evidence="4 5">AF16</strain>
    </source>
</reference>
<dbReference type="AlphaFoldDB" id="A8WP49"/>
<dbReference type="InterPro" id="IPR029033">
    <property type="entry name" value="His_PPase_superfam"/>
</dbReference>
<dbReference type="RefSeq" id="XP_002629764.1">
    <property type="nucleotide sequence ID" value="XM_002629718.1"/>
</dbReference>
<dbReference type="GO" id="GO:0016791">
    <property type="term" value="F:phosphatase activity"/>
    <property type="evidence" value="ECO:0000318"/>
    <property type="project" value="GO_Central"/>
</dbReference>
<dbReference type="Proteomes" id="UP000008549">
    <property type="component" value="Unassembled WGS sequence"/>
</dbReference>
<dbReference type="GeneID" id="8572870"/>
<dbReference type="KEGG" id="cbr:CBG_01002"/>
<keyword evidence="5" id="KW-1185">Reference proteome</keyword>
<evidence type="ECO:0000313" key="4">
    <source>
        <dbReference type="EMBL" id="CAP22255.1"/>
    </source>
</evidence>
<name>A8WP49_CAEBR</name>
<comment type="catalytic activity">
    <reaction evidence="1">
        <text>a phosphate monoester + H2O = an alcohol + phosphate</text>
        <dbReference type="Rhea" id="RHEA:15017"/>
        <dbReference type="ChEBI" id="CHEBI:15377"/>
        <dbReference type="ChEBI" id="CHEBI:30879"/>
        <dbReference type="ChEBI" id="CHEBI:43474"/>
        <dbReference type="ChEBI" id="CHEBI:67140"/>
        <dbReference type="EC" id="3.1.3.2"/>
    </reaction>
</comment>
<dbReference type="PANTHER" id="PTHR11567">
    <property type="entry name" value="ACID PHOSPHATASE-RELATED"/>
    <property type="match status" value="1"/>
</dbReference>
<dbReference type="HOGENOM" id="CLU_030431_2_0_1"/>
<evidence type="ECO:0000313" key="5">
    <source>
        <dbReference type="Proteomes" id="UP000008549"/>
    </source>
</evidence>
<keyword evidence="3" id="KW-0732">Signal</keyword>
<dbReference type="Gene3D" id="3.40.50.1240">
    <property type="entry name" value="Phosphoglycerate mutase-like"/>
    <property type="match status" value="1"/>
</dbReference>
<dbReference type="FunCoup" id="A8WP49">
    <property type="interactions" value="101"/>
</dbReference>
<dbReference type="OMA" id="WQPGLTF"/>
<dbReference type="PROSITE" id="PS00778">
    <property type="entry name" value="HIS_ACID_PHOSPHAT_2"/>
    <property type="match status" value="1"/>
</dbReference>